<proteinExistence type="inferred from homology"/>
<dbReference type="SUPFAM" id="SSF52283">
    <property type="entry name" value="Formate/glycerate dehydrogenase catalytic domain-like"/>
    <property type="match status" value="1"/>
</dbReference>
<reference evidence="8" key="1">
    <citation type="journal article" date="2019" name="Int. J. Syst. Evol. Microbiol.">
        <title>The Global Catalogue of Microorganisms (GCM) 10K type strain sequencing project: providing services to taxonomists for standard genome sequencing and annotation.</title>
        <authorList>
            <consortium name="The Broad Institute Genomics Platform"/>
            <consortium name="The Broad Institute Genome Sequencing Center for Infectious Disease"/>
            <person name="Wu L."/>
            <person name="Ma J."/>
        </authorList>
    </citation>
    <scope>NUCLEOTIDE SEQUENCE [LARGE SCALE GENOMIC DNA]</scope>
    <source>
        <strain evidence="8">JCM 17917</strain>
    </source>
</reference>
<evidence type="ECO:0000256" key="1">
    <source>
        <dbReference type="ARBA" id="ARBA00005854"/>
    </source>
</evidence>
<dbReference type="EMBL" id="BAABGX010000001">
    <property type="protein sequence ID" value="GAA4295670.1"/>
    <property type="molecule type" value="Genomic_DNA"/>
</dbReference>
<protein>
    <submittedName>
        <fullName evidence="7">2-hydroxyacid dehydrogenase</fullName>
    </submittedName>
</protein>
<sequence length="326" mass="35370">MHVTVYSAHPFEKEYLDRANHRHQLTYVTEPLRLETAALATGSEAVVLFTLDDASGPVLEKLHALGTKYVATRSAGYDHVDVTRANALGMKVARVPAYSPYAIAEHATALILALNRKLILAHERINQNNFSLDPLIGFDLNGKTAGIIGLGTIGKVMAKILNGFGCNILAYDVNPTESNKVPVTFVSLEALLSQSDIISLHAPYNAQTKYLINARSLALCKPGVMLINTSRGGLVNTQELISALRSGQVGAAGLDVYEHEKNIFFRDLSGQPLEDELFKELRTLPNVLITGHQAFLTSNALGNIADTTLHTLDCWENGIPSGNELT</sequence>
<dbReference type="InterPro" id="IPR029753">
    <property type="entry name" value="D-isomer_DH_CS"/>
</dbReference>
<keyword evidence="2 4" id="KW-0560">Oxidoreductase</keyword>
<evidence type="ECO:0000256" key="4">
    <source>
        <dbReference type="RuleBase" id="RU003719"/>
    </source>
</evidence>
<dbReference type="CDD" id="cd12183">
    <property type="entry name" value="LDH_like_2"/>
    <property type="match status" value="1"/>
</dbReference>
<dbReference type="InterPro" id="IPR006139">
    <property type="entry name" value="D-isomer_2_OHA_DH_cat_dom"/>
</dbReference>
<dbReference type="Gene3D" id="3.40.50.720">
    <property type="entry name" value="NAD(P)-binding Rossmann-like Domain"/>
    <property type="match status" value="2"/>
</dbReference>
<dbReference type="SUPFAM" id="SSF51735">
    <property type="entry name" value="NAD(P)-binding Rossmann-fold domains"/>
    <property type="match status" value="1"/>
</dbReference>
<dbReference type="InterPro" id="IPR006140">
    <property type="entry name" value="D-isomer_DH_NAD-bd"/>
</dbReference>
<evidence type="ECO:0000259" key="6">
    <source>
        <dbReference type="Pfam" id="PF02826"/>
    </source>
</evidence>
<comment type="similarity">
    <text evidence="1 4">Belongs to the D-isomer specific 2-hydroxyacid dehydrogenase family.</text>
</comment>
<dbReference type="InterPro" id="IPR058205">
    <property type="entry name" value="D-LDH-like"/>
</dbReference>
<feature type="domain" description="D-isomer specific 2-hydroxyacid dehydrogenase catalytic" evidence="5">
    <location>
        <begin position="5"/>
        <end position="321"/>
    </location>
</feature>
<feature type="domain" description="D-isomer specific 2-hydroxyacid dehydrogenase NAD-binding" evidence="6">
    <location>
        <begin position="109"/>
        <end position="294"/>
    </location>
</feature>
<keyword evidence="3" id="KW-0520">NAD</keyword>
<evidence type="ECO:0000256" key="2">
    <source>
        <dbReference type="ARBA" id="ARBA00023002"/>
    </source>
</evidence>
<accession>A0ABP8F5M4</accession>
<dbReference type="Pfam" id="PF00389">
    <property type="entry name" value="2-Hacid_dh"/>
    <property type="match status" value="1"/>
</dbReference>
<dbReference type="Pfam" id="PF02826">
    <property type="entry name" value="2-Hacid_dh_C"/>
    <property type="match status" value="1"/>
</dbReference>
<evidence type="ECO:0000313" key="8">
    <source>
        <dbReference type="Proteomes" id="UP001501844"/>
    </source>
</evidence>
<dbReference type="RefSeq" id="WP_345161378.1">
    <property type="nucleotide sequence ID" value="NZ_BAABGX010000001.1"/>
</dbReference>
<evidence type="ECO:0000259" key="5">
    <source>
        <dbReference type="Pfam" id="PF00389"/>
    </source>
</evidence>
<dbReference type="PANTHER" id="PTHR43026:SF1">
    <property type="entry name" value="2-HYDROXYACID DEHYDROGENASE HOMOLOG 1-RELATED"/>
    <property type="match status" value="1"/>
</dbReference>
<dbReference type="Proteomes" id="UP001501844">
    <property type="component" value="Unassembled WGS sequence"/>
</dbReference>
<dbReference type="PROSITE" id="PS00671">
    <property type="entry name" value="D_2_HYDROXYACID_DH_3"/>
    <property type="match status" value="1"/>
</dbReference>
<comment type="caution">
    <text evidence="7">The sequence shown here is derived from an EMBL/GenBank/DDBJ whole genome shotgun (WGS) entry which is preliminary data.</text>
</comment>
<dbReference type="PROSITE" id="PS00670">
    <property type="entry name" value="D_2_HYDROXYACID_DH_2"/>
    <property type="match status" value="1"/>
</dbReference>
<keyword evidence="8" id="KW-1185">Reference proteome</keyword>
<dbReference type="InterPro" id="IPR036291">
    <property type="entry name" value="NAD(P)-bd_dom_sf"/>
</dbReference>
<evidence type="ECO:0000256" key="3">
    <source>
        <dbReference type="ARBA" id="ARBA00023027"/>
    </source>
</evidence>
<name>A0ABP8F5M4_9BACT</name>
<gene>
    <name evidence="7" type="ORF">GCM10023183_01770</name>
</gene>
<dbReference type="PANTHER" id="PTHR43026">
    <property type="entry name" value="2-HYDROXYACID DEHYDROGENASE HOMOLOG 1-RELATED"/>
    <property type="match status" value="1"/>
</dbReference>
<evidence type="ECO:0000313" key="7">
    <source>
        <dbReference type="EMBL" id="GAA4295670.1"/>
    </source>
</evidence>
<organism evidence="7 8">
    <name type="scientific">Nibribacter koreensis</name>
    <dbReference type="NCBI Taxonomy" id="1084519"/>
    <lineage>
        <taxon>Bacteria</taxon>
        <taxon>Pseudomonadati</taxon>
        <taxon>Bacteroidota</taxon>
        <taxon>Cytophagia</taxon>
        <taxon>Cytophagales</taxon>
        <taxon>Hymenobacteraceae</taxon>
        <taxon>Nibribacter</taxon>
    </lineage>
</organism>